<organism evidence="1 2">
    <name type="scientific">Arthrobacter silviterrae</name>
    <dbReference type="NCBI Taxonomy" id="2026658"/>
    <lineage>
        <taxon>Bacteria</taxon>
        <taxon>Bacillati</taxon>
        <taxon>Actinomycetota</taxon>
        <taxon>Actinomycetes</taxon>
        <taxon>Micrococcales</taxon>
        <taxon>Micrococcaceae</taxon>
        <taxon>Arthrobacter</taxon>
    </lineage>
</organism>
<name>A0ABX0DDJ6_9MICC</name>
<reference evidence="1 2" key="1">
    <citation type="submission" date="2020-02" db="EMBL/GenBank/DDBJ databases">
        <title>Genome sequence of the type strain DSM 27180 of Arthrobacter silviterrae.</title>
        <authorList>
            <person name="Gao J."/>
            <person name="Sun J."/>
        </authorList>
    </citation>
    <scope>NUCLEOTIDE SEQUENCE [LARGE SCALE GENOMIC DNA]</scope>
    <source>
        <strain evidence="1 2">DSM 27180</strain>
    </source>
</reference>
<evidence type="ECO:0000313" key="2">
    <source>
        <dbReference type="Proteomes" id="UP000479226"/>
    </source>
</evidence>
<dbReference type="InterPro" id="IPR036819">
    <property type="entry name" value="Subtilisin_inhibitor-like_sf"/>
</dbReference>
<keyword evidence="1" id="KW-0722">Serine protease inhibitor</keyword>
<dbReference type="EMBL" id="JAAKZI010000035">
    <property type="protein sequence ID" value="NGN85003.1"/>
    <property type="molecule type" value="Genomic_DNA"/>
</dbReference>
<dbReference type="GO" id="GO:0004867">
    <property type="term" value="F:serine-type endopeptidase inhibitor activity"/>
    <property type="evidence" value="ECO:0007669"/>
    <property type="project" value="UniProtKB-KW"/>
</dbReference>
<protein>
    <submittedName>
        <fullName evidence="1">Serine protease inhibitor</fullName>
    </submittedName>
</protein>
<keyword evidence="1" id="KW-0646">Protease inhibitor</keyword>
<dbReference type="Proteomes" id="UP000479226">
    <property type="component" value="Unassembled WGS sequence"/>
</dbReference>
<evidence type="ECO:0000313" key="1">
    <source>
        <dbReference type="EMBL" id="NGN85003.1"/>
    </source>
</evidence>
<dbReference type="SUPFAM" id="SSF55399">
    <property type="entry name" value="Subtilisin inhibitor"/>
    <property type="match status" value="1"/>
</dbReference>
<keyword evidence="2" id="KW-1185">Reference proteome</keyword>
<proteinExistence type="predicted"/>
<gene>
    <name evidence="1" type="ORF">G6N77_16290</name>
</gene>
<dbReference type="Gene3D" id="3.30.350.10">
    <property type="entry name" value="Subtilisin inhibitor-like"/>
    <property type="match status" value="1"/>
</dbReference>
<comment type="caution">
    <text evidence="1">The sequence shown here is derived from an EMBL/GenBank/DDBJ whole genome shotgun (WGS) entry which is preliminary data.</text>
</comment>
<accession>A0ABX0DDJ6</accession>
<sequence>MSISLTEAPGAPVHHFRLLAEGTTVSGGSTLPDPAAALAAVRLHGTDIFFPVPGPPRACTQQYGGPQVAVVTGWFGGRAVHSTFTRTDGCEIARWQALAPLLGALAGGTGAV</sequence>